<accession>X6LNC6</accession>
<evidence type="ECO:0000313" key="2">
    <source>
        <dbReference type="Proteomes" id="UP000023152"/>
    </source>
</evidence>
<keyword evidence="2" id="KW-1185">Reference proteome</keyword>
<dbReference type="AlphaFoldDB" id="X6LNC6"/>
<protein>
    <submittedName>
        <fullName evidence="1">Uncharacterized protein</fullName>
    </submittedName>
</protein>
<gene>
    <name evidence="1" type="ORF">RFI_34756</name>
</gene>
<dbReference type="OrthoDB" id="6142015at2759"/>
<sequence length="186" mass="21704">RFIPRAEHVLVCNEKTTEEDVTCLIFRAITNYIKTTPTITTTTTTTTQRNTFQPLYCLVFPEKLTPTILDNVCQDVYDLLMNDIQLEKLKNNLYMFVIMSSKPDNGLCKFLSYFHVTLQNLSFKDICYQMLSQLYCKSWTTSPTLCNIQVKPWVQFYTSDRVAMGKSTLIQRDMNKIRAVHKNVKE</sequence>
<dbReference type="Proteomes" id="UP000023152">
    <property type="component" value="Unassembled WGS sequence"/>
</dbReference>
<name>X6LNC6_RETFI</name>
<feature type="non-terminal residue" evidence="1">
    <location>
        <position position="1"/>
    </location>
</feature>
<evidence type="ECO:0000313" key="1">
    <source>
        <dbReference type="EMBL" id="ETO02662.1"/>
    </source>
</evidence>
<feature type="non-terminal residue" evidence="1">
    <location>
        <position position="186"/>
    </location>
</feature>
<proteinExistence type="predicted"/>
<comment type="caution">
    <text evidence="1">The sequence shown here is derived from an EMBL/GenBank/DDBJ whole genome shotgun (WGS) entry which is preliminary data.</text>
</comment>
<dbReference type="EMBL" id="ASPP01035208">
    <property type="protein sequence ID" value="ETO02662.1"/>
    <property type="molecule type" value="Genomic_DNA"/>
</dbReference>
<organism evidence="1 2">
    <name type="scientific">Reticulomyxa filosa</name>
    <dbReference type="NCBI Taxonomy" id="46433"/>
    <lineage>
        <taxon>Eukaryota</taxon>
        <taxon>Sar</taxon>
        <taxon>Rhizaria</taxon>
        <taxon>Retaria</taxon>
        <taxon>Foraminifera</taxon>
        <taxon>Monothalamids</taxon>
        <taxon>Reticulomyxidae</taxon>
        <taxon>Reticulomyxa</taxon>
    </lineage>
</organism>
<reference evidence="1 2" key="1">
    <citation type="journal article" date="2013" name="Curr. Biol.">
        <title>The Genome of the Foraminiferan Reticulomyxa filosa.</title>
        <authorList>
            <person name="Glockner G."/>
            <person name="Hulsmann N."/>
            <person name="Schleicher M."/>
            <person name="Noegel A.A."/>
            <person name="Eichinger L."/>
            <person name="Gallinger C."/>
            <person name="Pawlowski J."/>
            <person name="Sierra R."/>
            <person name="Euteneuer U."/>
            <person name="Pillet L."/>
            <person name="Moustafa A."/>
            <person name="Platzer M."/>
            <person name="Groth M."/>
            <person name="Szafranski K."/>
            <person name="Schliwa M."/>
        </authorList>
    </citation>
    <scope>NUCLEOTIDE SEQUENCE [LARGE SCALE GENOMIC DNA]</scope>
</reference>